<dbReference type="Gene3D" id="1.10.10.1210">
    <property type="entry name" value="MAGE homology domain, winged helix WH2 motif"/>
    <property type="match status" value="1"/>
</dbReference>
<evidence type="ECO:0000256" key="1">
    <source>
        <dbReference type="SAM" id="MobiDB-lite"/>
    </source>
</evidence>
<dbReference type="Gene3D" id="1.10.10.1200">
    <property type="entry name" value="MAGE homology domain, winged helix WH1 motif"/>
    <property type="match status" value="1"/>
</dbReference>
<dbReference type="PANTHER" id="PTHR11736">
    <property type="entry name" value="MELANOMA-ASSOCIATED ANTIGEN MAGE ANTIGEN"/>
    <property type="match status" value="1"/>
</dbReference>
<sequence>MARGRSSTSSFDLAIESSHHHDDEPNNTQMLFSQIVPDKSQAITVPKQREVSNLASMERAAASRIVTDLSRILLFKGLSGEPIDRKKAIAEALGDQKNEKVQSAVLDEASRRLSAVFGFDVRRVPSSLEESLPGKFKDRLYLINSVKDDVHGTHSVNIHGLHDDSSLAKGVLMIVLAFAFCKGSPVRSGVMKGAGKNTRWITESQLYLLMNRVDENLPCEPPAERNKSRRDSSGGNGRVSLGNVHVLSQTPDLDSLLEQFVQADYLLKDKIDESDITKNPTSDSEKKVVAYAMGPRANMEIGRRQLVYFCANLLGDQEPDPTMMMEIDEDEEESGEEEEVVVEDNEKEGKRRRRQ</sequence>
<feature type="compositionally biased region" description="Basic and acidic residues" evidence="1">
    <location>
        <begin position="222"/>
        <end position="232"/>
    </location>
</feature>
<feature type="compositionally biased region" description="Acidic residues" evidence="1">
    <location>
        <begin position="326"/>
        <end position="346"/>
    </location>
</feature>
<dbReference type="SMART" id="SM01373">
    <property type="entry name" value="MAGE"/>
    <property type="match status" value="1"/>
</dbReference>
<evidence type="ECO:0000313" key="4">
    <source>
        <dbReference type="Proteomes" id="UP001530400"/>
    </source>
</evidence>
<dbReference type="InterPro" id="IPR037445">
    <property type="entry name" value="MAGE"/>
</dbReference>
<dbReference type="AlphaFoldDB" id="A0ABD3QSI0"/>
<organism evidence="3 4">
    <name type="scientific">Cyclotella atomus</name>
    <dbReference type="NCBI Taxonomy" id="382360"/>
    <lineage>
        <taxon>Eukaryota</taxon>
        <taxon>Sar</taxon>
        <taxon>Stramenopiles</taxon>
        <taxon>Ochrophyta</taxon>
        <taxon>Bacillariophyta</taxon>
        <taxon>Coscinodiscophyceae</taxon>
        <taxon>Thalassiosirophycidae</taxon>
        <taxon>Stephanodiscales</taxon>
        <taxon>Stephanodiscaceae</taxon>
        <taxon>Cyclotella</taxon>
    </lineage>
</organism>
<gene>
    <name evidence="3" type="ORF">ACHAWO_000117</name>
</gene>
<dbReference type="Pfam" id="PF01454">
    <property type="entry name" value="MAGE"/>
    <property type="match status" value="1"/>
</dbReference>
<reference evidence="3 4" key="1">
    <citation type="submission" date="2024-10" db="EMBL/GenBank/DDBJ databases">
        <title>Updated reference genomes for cyclostephanoid diatoms.</title>
        <authorList>
            <person name="Roberts W.R."/>
            <person name="Alverson A.J."/>
        </authorList>
    </citation>
    <scope>NUCLEOTIDE SEQUENCE [LARGE SCALE GENOMIC DNA]</scope>
    <source>
        <strain evidence="3 4">AJA010-31</strain>
    </source>
</reference>
<dbReference type="InterPro" id="IPR041898">
    <property type="entry name" value="MAGE_WH1"/>
</dbReference>
<dbReference type="InterPro" id="IPR041899">
    <property type="entry name" value="MAGE_WH2"/>
</dbReference>
<dbReference type="Proteomes" id="UP001530400">
    <property type="component" value="Unassembled WGS sequence"/>
</dbReference>
<evidence type="ECO:0000313" key="3">
    <source>
        <dbReference type="EMBL" id="KAL3803288.1"/>
    </source>
</evidence>
<comment type="caution">
    <text evidence="3">The sequence shown here is derived from an EMBL/GenBank/DDBJ whole genome shotgun (WGS) entry which is preliminary data.</text>
</comment>
<name>A0ABD3QSI0_9STRA</name>
<accession>A0ABD3QSI0</accession>
<feature type="region of interest" description="Disordered" evidence="1">
    <location>
        <begin position="326"/>
        <end position="355"/>
    </location>
</feature>
<dbReference type="EMBL" id="JALLPJ020000075">
    <property type="protein sequence ID" value="KAL3803288.1"/>
    <property type="molecule type" value="Genomic_DNA"/>
</dbReference>
<feature type="domain" description="MAGE" evidence="2">
    <location>
        <begin position="69"/>
        <end position="306"/>
    </location>
</feature>
<keyword evidence="4" id="KW-1185">Reference proteome</keyword>
<dbReference type="InterPro" id="IPR002190">
    <property type="entry name" value="MHD_dom"/>
</dbReference>
<evidence type="ECO:0000259" key="2">
    <source>
        <dbReference type="SMART" id="SM01373"/>
    </source>
</evidence>
<proteinExistence type="predicted"/>
<protein>
    <recommendedName>
        <fullName evidence="2">MAGE domain-containing protein</fullName>
    </recommendedName>
</protein>
<dbReference type="PANTHER" id="PTHR11736:SF14">
    <property type="entry name" value="NSE3 HOMOLOG, SMC5-SMC6 COMPLEX COMPONENT"/>
    <property type="match status" value="1"/>
</dbReference>
<feature type="region of interest" description="Disordered" evidence="1">
    <location>
        <begin position="218"/>
        <end position="240"/>
    </location>
</feature>